<evidence type="ECO:0000256" key="5">
    <source>
        <dbReference type="NCBIfam" id="TIGR00260"/>
    </source>
</evidence>
<evidence type="ECO:0000256" key="1">
    <source>
        <dbReference type="ARBA" id="ARBA00001933"/>
    </source>
</evidence>
<dbReference type="InterPro" id="IPR037158">
    <property type="entry name" value="Thr_synth_N_sf"/>
</dbReference>
<keyword evidence="3 6" id="KW-0663">Pyridoxal phosphate</keyword>
<dbReference type="FunFam" id="3.40.50.1100:FF:000022">
    <property type="entry name" value="Threonine synthase"/>
    <property type="match status" value="1"/>
</dbReference>
<dbReference type="InterPro" id="IPR004450">
    <property type="entry name" value="Thr_synthase-like"/>
</dbReference>
<evidence type="ECO:0000313" key="10">
    <source>
        <dbReference type="Proteomes" id="UP001060919"/>
    </source>
</evidence>
<feature type="domain" description="Tryptophan synthase beta chain-like PALP" evidence="7">
    <location>
        <begin position="93"/>
        <end position="371"/>
    </location>
</feature>
<dbReference type="Pfam" id="PF14821">
    <property type="entry name" value="Thr_synth_N"/>
    <property type="match status" value="1"/>
</dbReference>
<dbReference type="EMBL" id="AP026867">
    <property type="protein sequence ID" value="BDS11164.1"/>
    <property type="molecule type" value="Genomic_DNA"/>
</dbReference>
<evidence type="ECO:0000313" key="9">
    <source>
        <dbReference type="EMBL" id="BDS11164.1"/>
    </source>
</evidence>
<organism evidence="9 10">
    <name type="scientific">Aureispira anguillae</name>
    <dbReference type="NCBI Taxonomy" id="2864201"/>
    <lineage>
        <taxon>Bacteria</taxon>
        <taxon>Pseudomonadati</taxon>
        <taxon>Bacteroidota</taxon>
        <taxon>Saprospiria</taxon>
        <taxon>Saprospirales</taxon>
        <taxon>Saprospiraceae</taxon>
        <taxon>Aureispira</taxon>
    </lineage>
</organism>
<evidence type="ECO:0000256" key="3">
    <source>
        <dbReference type="ARBA" id="ARBA00022898"/>
    </source>
</evidence>
<dbReference type="Pfam" id="PF00291">
    <property type="entry name" value="PALP"/>
    <property type="match status" value="1"/>
</dbReference>
<feature type="domain" description="Threonine synthase N-terminal" evidence="8">
    <location>
        <begin position="2"/>
        <end position="79"/>
    </location>
</feature>
<comment type="similarity">
    <text evidence="2">Belongs to the threonine synthase family.</text>
</comment>
<dbReference type="InterPro" id="IPR036052">
    <property type="entry name" value="TrpB-like_PALP_sf"/>
</dbReference>
<proteinExistence type="inferred from homology"/>
<dbReference type="GO" id="GO:0004795">
    <property type="term" value="F:threonine synthase activity"/>
    <property type="evidence" value="ECO:0007669"/>
    <property type="project" value="UniProtKB-UniRule"/>
</dbReference>
<dbReference type="InterPro" id="IPR051166">
    <property type="entry name" value="Threonine_Synthase"/>
</dbReference>
<keyword evidence="10" id="KW-1185">Reference proteome</keyword>
<dbReference type="KEGG" id="aup:AsAng_0018750"/>
<dbReference type="InterPro" id="IPR029144">
    <property type="entry name" value="Thr_synth_N"/>
</dbReference>
<evidence type="ECO:0000256" key="2">
    <source>
        <dbReference type="ARBA" id="ARBA00005517"/>
    </source>
</evidence>
<evidence type="ECO:0000256" key="4">
    <source>
        <dbReference type="ARBA" id="ARBA00023239"/>
    </source>
</evidence>
<gene>
    <name evidence="9" type="ORF">AsAng_0018750</name>
</gene>
<comment type="cofactor">
    <cofactor evidence="1 6">
        <name>pyridoxal 5'-phosphate</name>
        <dbReference type="ChEBI" id="CHEBI:597326"/>
    </cofactor>
</comment>
<evidence type="ECO:0000256" key="6">
    <source>
        <dbReference type="PIRSR" id="PIRSR604450-51"/>
    </source>
</evidence>
<dbReference type="AlphaFoldDB" id="A0A915YDP4"/>
<dbReference type="Gene3D" id="3.90.1380.10">
    <property type="entry name" value="Threonine synthase, N-terminal domain"/>
    <property type="match status" value="1"/>
</dbReference>
<dbReference type="Gene3D" id="3.40.50.1100">
    <property type="match status" value="2"/>
</dbReference>
<keyword evidence="4" id="KW-0456">Lyase</keyword>
<dbReference type="PANTHER" id="PTHR42690">
    <property type="entry name" value="THREONINE SYNTHASE FAMILY MEMBER"/>
    <property type="match status" value="1"/>
</dbReference>
<reference evidence="9" key="1">
    <citation type="submission" date="2022-09" db="EMBL/GenBank/DDBJ databases">
        <title>Aureispira anguillicida sp. nov., isolated from Leptocephalus of Japanese eel Anguilla japonica.</title>
        <authorList>
            <person name="Yuasa K."/>
            <person name="Mekata T."/>
            <person name="Ikunari K."/>
        </authorList>
    </citation>
    <scope>NUCLEOTIDE SEQUENCE</scope>
    <source>
        <strain evidence="9">EL160426</strain>
    </source>
</reference>
<protein>
    <recommendedName>
        <fullName evidence="5">Threonine synthase</fullName>
        <ecNumber evidence="5">4.2.3.1</ecNumber>
    </recommendedName>
</protein>
<sequence>MNYISTKDKNELVSFEEAVVKGLALNKALFMPERIPVLPRHFWEEIARYTDHEIAFEALFPFVKDSIDEPSLKKIIAETISFPTPTVFVEENIYSLELFHGPTKAFKDVGARFMSRCLAHFVGKSDKKVTILVATSGDTGSAVANGFYNVTGVDVVILFPKGKVSPYQEFQMTSLGGNIRAVEVDGVFDDCQALVKEAFSDIELNQRLNLSSANSINIARLLPQMLYYFFAYKELKKKDKKIVFSVPSGNFGNLTAGIIAKKMGLPVQFIAATNSNDTFRHYMETGEYLPKASVSTYSNAMDVGAPSNFERLMHLYDSDLKQIRRDIQAESIDDAATLKEIEEVYKKSAYLLDPHGAVGIKSLRHRLKEGQIGVFLETAHPKKFEEVVQKAIPNYPKNEVDLGACKKECIGKEYIAFKTLLQERNNK</sequence>
<dbReference type="EC" id="4.2.3.1" evidence="5"/>
<name>A0A915YDP4_9BACT</name>
<dbReference type="InterPro" id="IPR001926">
    <property type="entry name" value="TrpB-like_PALP"/>
</dbReference>
<feature type="modified residue" description="N6-(pyridoxal phosphate)lysine" evidence="6">
    <location>
        <position position="107"/>
    </location>
</feature>
<evidence type="ECO:0000259" key="7">
    <source>
        <dbReference type="Pfam" id="PF00291"/>
    </source>
</evidence>
<dbReference type="GO" id="GO:0009088">
    <property type="term" value="P:threonine biosynthetic process"/>
    <property type="evidence" value="ECO:0007669"/>
    <property type="project" value="UniProtKB-UniRule"/>
</dbReference>
<evidence type="ECO:0000259" key="8">
    <source>
        <dbReference type="Pfam" id="PF14821"/>
    </source>
</evidence>
<dbReference type="NCBIfam" id="TIGR00260">
    <property type="entry name" value="thrC"/>
    <property type="match status" value="1"/>
</dbReference>
<accession>A0A915YDP4</accession>
<dbReference type="RefSeq" id="WP_264792368.1">
    <property type="nucleotide sequence ID" value="NZ_AP026867.1"/>
</dbReference>
<dbReference type="PANTHER" id="PTHR42690:SF1">
    <property type="entry name" value="THREONINE SYNTHASE-LIKE 2"/>
    <property type="match status" value="1"/>
</dbReference>
<dbReference type="Proteomes" id="UP001060919">
    <property type="component" value="Chromosome"/>
</dbReference>
<dbReference type="SUPFAM" id="SSF53686">
    <property type="entry name" value="Tryptophan synthase beta subunit-like PLP-dependent enzymes"/>
    <property type="match status" value="1"/>
</dbReference>